<protein>
    <recommendedName>
        <fullName evidence="4">DUF748 domain-containing protein</fullName>
    </recommendedName>
</protein>
<accession>A0A4V5LX60</accession>
<organism evidence="2 3">
    <name type="scientific">Sphingobacterium alkalisoli</name>
    <dbReference type="NCBI Taxonomy" id="1874115"/>
    <lineage>
        <taxon>Bacteria</taxon>
        <taxon>Pseudomonadati</taxon>
        <taxon>Bacteroidota</taxon>
        <taxon>Sphingobacteriia</taxon>
        <taxon>Sphingobacteriales</taxon>
        <taxon>Sphingobacteriaceae</taxon>
        <taxon>Sphingobacterium</taxon>
    </lineage>
</organism>
<proteinExistence type="predicted"/>
<dbReference type="OrthoDB" id="814802at2"/>
<gene>
    <name evidence="2" type="ORF">FAZ19_21970</name>
</gene>
<sequence>MKPIWKWALIVLAIILLVVGGVLWYYGRNWKPILETKLKEAIHNSSDGLYTLTYDELDLNIGLGNVTLRQAELIPDSAIYQQMIASKKAPDNRFHIKVKSLKVRRFSLWDVLRNRTLRIKSIVLEEPEVYLWSEKHAFNDTVSNDPKKTLYESIEDVFTSVNVRDVQLDSVKFTYSKIEKGKSSNIKLDKVNVKLEDILLDKDSQHDSSRLFYAKMIDVHIPGFAYDLPDDFYKLRFKDLKFNSKDRSLLLTKFAYEPKMSKSAFFKQKNRNITMTVLKIDSLSVENIDVRQLVEKQQTIGSIVRLKNGTVDLSNDTRYPKYPKNKIGHSPHQKLMKLNSIIRFDTVLVDNVTITYYEFSAKYGREGSISFNNAKGNLTNVTNDTLTLHKDKFMRADLSAKIMNSGNLHAKFSFDMLSKTGYHTYKGSVGAMNATAFNRILRPLLNVELKSGNMKRVTFDMEGTDHRNWGDFRFDYNNLKLSLLNEQEKGQAQTSKKIVSFLVNQIIINDSNPDANEIYHVGKINYRRDPQHTFFKTLWQSLLDGIKQTAGISPEREARLMGTAEKAKEAAKNSNSVLKKTGNFIKGIFKKKEKDEEEE</sequence>
<dbReference type="RefSeq" id="WP_136822925.1">
    <property type="nucleotide sequence ID" value="NZ_BMJX01000010.1"/>
</dbReference>
<evidence type="ECO:0000256" key="1">
    <source>
        <dbReference type="SAM" id="Phobius"/>
    </source>
</evidence>
<keyword evidence="1" id="KW-0472">Membrane</keyword>
<dbReference type="AlphaFoldDB" id="A0A4V5LX60"/>
<keyword evidence="3" id="KW-1185">Reference proteome</keyword>
<name>A0A4V5LX60_9SPHI</name>
<reference evidence="2 3" key="1">
    <citation type="submission" date="2019-04" db="EMBL/GenBank/DDBJ databases">
        <title>Sphingobacterium olei sp. nov., isolated from oil-contaminated soil.</title>
        <authorList>
            <person name="Liu B."/>
        </authorList>
    </citation>
    <scope>NUCLEOTIDE SEQUENCE [LARGE SCALE GENOMIC DNA]</scope>
    <source>
        <strain evidence="2 3">Y3L14</strain>
    </source>
</reference>
<dbReference type="Proteomes" id="UP000309872">
    <property type="component" value="Unassembled WGS sequence"/>
</dbReference>
<evidence type="ECO:0000313" key="2">
    <source>
        <dbReference type="EMBL" id="TJY61289.1"/>
    </source>
</evidence>
<feature type="transmembrane region" description="Helical" evidence="1">
    <location>
        <begin position="7"/>
        <end position="27"/>
    </location>
</feature>
<keyword evidence="1" id="KW-0812">Transmembrane</keyword>
<comment type="caution">
    <text evidence="2">The sequence shown here is derived from an EMBL/GenBank/DDBJ whole genome shotgun (WGS) entry which is preliminary data.</text>
</comment>
<keyword evidence="1" id="KW-1133">Transmembrane helix</keyword>
<dbReference type="EMBL" id="SUKA01000010">
    <property type="protein sequence ID" value="TJY61289.1"/>
    <property type="molecule type" value="Genomic_DNA"/>
</dbReference>
<evidence type="ECO:0008006" key="4">
    <source>
        <dbReference type="Google" id="ProtNLM"/>
    </source>
</evidence>
<evidence type="ECO:0000313" key="3">
    <source>
        <dbReference type="Proteomes" id="UP000309872"/>
    </source>
</evidence>